<name>A0A2T0FF88_9ASCO</name>
<evidence type="ECO:0000256" key="5">
    <source>
        <dbReference type="ARBA" id="ARBA00022737"/>
    </source>
</evidence>
<keyword evidence="4" id="KW-0853">WD repeat</keyword>
<feature type="compositionally biased region" description="Low complexity" evidence="9">
    <location>
        <begin position="490"/>
        <end position="511"/>
    </location>
</feature>
<feature type="domain" description="Translation initiation factor beta propellor-like" evidence="10">
    <location>
        <begin position="211"/>
        <end position="405"/>
    </location>
</feature>
<dbReference type="GO" id="GO:0003743">
    <property type="term" value="F:translation initiation factor activity"/>
    <property type="evidence" value="ECO:0007669"/>
    <property type="project" value="UniProtKB-UniRule"/>
</dbReference>
<sequence length="565" mass="61611">MTQYFSRAAKSLVIRRGVGEYDETDFEKPVDSARIAIYSLDGSRFAYATASETTVVDPDSGAVLARIPVAAADLYFSPKGTFIVTWVRPKKNSESGNWENNLLVWAVASPESPVGEFLQKSQGSFRGGWSVQWTGDEQFGLRQTAPGTLVAYDASLKNQAGKLTMPDGIAEFSVSPGRNPAVAIFTTGRKGKPPSVLVYKVPALSQIAASRTLLRAESVQLMWNKLGTACLVNATTDVDKSGKTYYGDSTLYLLTVNSGASQRIALDKEGPVHDVAWSPTSDEFAVVYGYMPSKTTFFDTRGNNIHSLPLASRNTLKFSPQGRFVVVAGFGNLQGQVDIYDRGNKYAKVTNLDAPNTSYFDWSPCGRYILTATTSPRLRVDNGVKIWHYSGRFMYAHDDEELFSVGWRPEEIPLNLTEPIPEPHESVANRATAAAPKPKSAYRPPHARGGAEVARTSLYQRTMAAEPAADQSKAASKNKKKREAKRAAEGTKPAPGNGAEAPATTAAVAQNPEDKLVRSLLKKLRAIRDLKERQASGEKLELTQVQKITTENDVLTKLASLGWSE</sequence>
<dbReference type="GO" id="GO:0000049">
    <property type="term" value="F:tRNA binding"/>
    <property type="evidence" value="ECO:0007669"/>
    <property type="project" value="UniProtKB-UniRule"/>
</dbReference>
<evidence type="ECO:0000313" key="12">
    <source>
        <dbReference type="Proteomes" id="UP000238350"/>
    </source>
</evidence>
<dbReference type="OrthoDB" id="2194683at2759"/>
<reference evidence="11 12" key="1">
    <citation type="submission" date="2017-04" db="EMBL/GenBank/DDBJ databases">
        <title>Genome sequencing of [Candida] sorbophila.</title>
        <authorList>
            <person name="Ahn J.O."/>
        </authorList>
    </citation>
    <scope>NUCLEOTIDE SEQUENCE [LARGE SCALE GENOMIC DNA]</scope>
    <source>
        <strain evidence="11 12">DS02</strain>
    </source>
</reference>
<evidence type="ECO:0000259" key="10">
    <source>
        <dbReference type="Pfam" id="PF08662"/>
    </source>
</evidence>
<dbReference type="EMBL" id="NDIQ01000001">
    <property type="protein sequence ID" value="PRT53662.1"/>
    <property type="molecule type" value="Genomic_DNA"/>
</dbReference>
<dbReference type="SUPFAM" id="SSF82171">
    <property type="entry name" value="DPP6 N-terminal domain-like"/>
    <property type="match status" value="1"/>
</dbReference>
<dbReference type="Gene3D" id="2.130.10.10">
    <property type="entry name" value="YVTN repeat-like/Quinoprotein amine dehydrogenase"/>
    <property type="match status" value="1"/>
</dbReference>
<evidence type="ECO:0000256" key="8">
    <source>
        <dbReference type="PIRNR" id="PIRNR017222"/>
    </source>
</evidence>
<dbReference type="GO" id="GO:0006417">
    <property type="term" value="P:regulation of translation"/>
    <property type="evidence" value="ECO:0007669"/>
    <property type="project" value="UniProtKB-KW"/>
</dbReference>
<evidence type="ECO:0000256" key="3">
    <source>
        <dbReference type="ARBA" id="ARBA00022540"/>
    </source>
</evidence>
<dbReference type="InterPro" id="IPR015943">
    <property type="entry name" value="WD40/YVTN_repeat-like_dom_sf"/>
</dbReference>
<gene>
    <name evidence="11" type="ORF">B9G98_01282</name>
</gene>
<evidence type="ECO:0000256" key="7">
    <source>
        <dbReference type="ARBA" id="ARBA00022917"/>
    </source>
</evidence>
<evidence type="ECO:0000256" key="1">
    <source>
        <dbReference type="ARBA" id="ARBA00009573"/>
    </source>
</evidence>
<dbReference type="AlphaFoldDB" id="A0A2T0FF88"/>
<keyword evidence="6 8" id="KW-0810">Translation regulation</keyword>
<dbReference type="GO" id="GO:0003729">
    <property type="term" value="F:mRNA binding"/>
    <property type="evidence" value="ECO:0007669"/>
    <property type="project" value="TreeGrafter"/>
</dbReference>
<evidence type="ECO:0000313" key="11">
    <source>
        <dbReference type="EMBL" id="PRT53662.1"/>
    </source>
</evidence>
<organism evidence="11 12">
    <name type="scientific">Wickerhamiella sorbophila</name>
    <dbReference type="NCBI Taxonomy" id="45607"/>
    <lineage>
        <taxon>Eukaryota</taxon>
        <taxon>Fungi</taxon>
        <taxon>Dikarya</taxon>
        <taxon>Ascomycota</taxon>
        <taxon>Saccharomycotina</taxon>
        <taxon>Dipodascomycetes</taxon>
        <taxon>Dipodascales</taxon>
        <taxon>Trichomonascaceae</taxon>
        <taxon>Wickerhamiella</taxon>
    </lineage>
</organism>
<dbReference type="Pfam" id="PF08662">
    <property type="entry name" value="eIF2A"/>
    <property type="match status" value="1"/>
</dbReference>
<comment type="caution">
    <text evidence="11">The sequence shown here is derived from an EMBL/GenBank/DDBJ whole genome shotgun (WGS) entry which is preliminary data.</text>
</comment>
<dbReference type="GeneID" id="36515031"/>
<keyword evidence="12" id="KW-1185">Reference proteome</keyword>
<keyword evidence="5" id="KW-0677">Repeat</keyword>
<dbReference type="STRING" id="45607.A0A2T0FF88"/>
<dbReference type="PANTHER" id="PTHR13227:SF0">
    <property type="entry name" value="EUKARYOTIC TRANSLATION INITIATION FACTOR 2A"/>
    <property type="match status" value="1"/>
</dbReference>
<keyword evidence="7 8" id="KW-0648">Protein biosynthesis</keyword>
<dbReference type="GO" id="GO:0043022">
    <property type="term" value="F:ribosome binding"/>
    <property type="evidence" value="ECO:0007669"/>
    <property type="project" value="UniProtKB-UniRule"/>
</dbReference>
<dbReference type="GO" id="GO:0022627">
    <property type="term" value="C:cytosolic small ribosomal subunit"/>
    <property type="evidence" value="ECO:0007669"/>
    <property type="project" value="TreeGrafter"/>
</dbReference>
<dbReference type="Proteomes" id="UP000238350">
    <property type="component" value="Unassembled WGS sequence"/>
</dbReference>
<dbReference type="PANTHER" id="PTHR13227">
    <property type="entry name" value="EUKARYOTIC TRANSLATION INITIATION FACTOR 2A"/>
    <property type="match status" value="1"/>
</dbReference>
<feature type="region of interest" description="Disordered" evidence="9">
    <location>
        <begin position="429"/>
        <end position="511"/>
    </location>
</feature>
<keyword evidence="3 8" id="KW-0396">Initiation factor</keyword>
<comment type="similarity">
    <text evidence="1 8">Belongs to the WD repeat EIF2A family.</text>
</comment>
<dbReference type="InterPro" id="IPR011387">
    <property type="entry name" value="TIF2A"/>
</dbReference>
<evidence type="ECO:0000256" key="4">
    <source>
        <dbReference type="ARBA" id="ARBA00022574"/>
    </source>
</evidence>
<accession>A0A2T0FF88</accession>
<dbReference type="InterPro" id="IPR013979">
    <property type="entry name" value="TIF_beta_prop-like"/>
</dbReference>
<evidence type="ECO:0000256" key="2">
    <source>
        <dbReference type="ARBA" id="ARBA00013819"/>
    </source>
</evidence>
<dbReference type="RefSeq" id="XP_024663608.1">
    <property type="nucleotide sequence ID" value="XM_024807840.1"/>
</dbReference>
<comment type="function">
    <text evidence="8">Functions in the early steps of protein synthesis of a small number of specific mRNAs. Acts by directing the binding of methionyl-tRNAi to 40S ribosomal subunits. In contrast to the eIF-2 complex, it binds methionyl-tRNAi to 40S subunits in a codon-dependent manner, whereas the eIF-2 complex binds methionyl-tRNAi to 40S subunits in a GTP-dependent manner.</text>
</comment>
<protein>
    <recommendedName>
        <fullName evidence="2 8">Eukaryotic translation initiation factor 2A</fullName>
        <shortName evidence="8">eIF-2A</shortName>
    </recommendedName>
</protein>
<proteinExistence type="inferred from homology"/>
<evidence type="ECO:0000256" key="6">
    <source>
        <dbReference type="ARBA" id="ARBA00022845"/>
    </source>
</evidence>
<evidence type="ECO:0000256" key="9">
    <source>
        <dbReference type="SAM" id="MobiDB-lite"/>
    </source>
</evidence>
<dbReference type="PIRSF" id="PIRSF017222">
    <property type="entry name" value="eIF2A"/>
    <property type="match status" value="1"/>
</dbReference>